<dbReference type="EC" id="3.5.1.44" evidence="6"/>
<dbReference type="Proteomes" id="UP000062160">
    <property type="component" value="Unassembled WGS sequence"/>
</dbReference>
<evidence type="ECO:0000259" key="9">
    <source>
        <dbReference type="PROSITE" id="PS50110"/>
    </source>
</evidence>
<comment type="function">
    <text evidence="4">May play the central regulatory role in sporulation. It may be an element of the effector pathway responsible for the activation of sporulation genes in response to nutritional stress. Spo0A may act in concert with spo0H (a sigma factor) to control the expression of some genes that are critical to the sporulation process.</text>
</comment>
<evidence type="ECO:0000313" key="11">
    <source>
        <dbReference type="EMBL" id="GAQ25484.1"/>
    </source>
</evidence>
<gene>
    <name evidence="6" type="primary">cheB</name>
    <name evidence="11" type="ORF">TSYNT_89</name>
</gene>
<comment type="PTM">
    <text evidence="6">Phosphorylated by CheA. Phosphorylation of the N-terminal regulatory domain activates the methylesterase activity.</text>
</comment>
<evidence type="ECO:0000256" key="2">
    <source>
        <dbReference type="ARBA" id="ARBA00022500"/>
    </source>
</evidence>
<dbReference type="OrthoDB" id="9793421at2"/>
<dbReference type="InterPro" id="IPR035909">
    <property type="entry name" value="CheB_C"/>
</dbReference>
<evidence type="ECO:0000256" key="8">
    <source>
        <dbReference type="PROSITE-ProRule" id="PRU00169"/>
    </source>
</evidence>
<dbReference type="PROSITE" id="PS50122">
    <property type="entry name" value="CHEB"/>
    <property type="match status" value="1"/>
</dbReference>
<evidence type="ECO:0000256" key="4">
    <source>
        <dbReference type="ARBA" id="ARBA00024867"/>
    </source>
</evidence>
<keyword evidence="3 6" id="KW-0378">Hydrolase</keyword>
<dbReference type="InterPro" id="IPR000673">
    <property type="entry name" value="Sig_transdc_resp-reg_Me-estase"/>
</dbReference>
<dbReference type="RefSeq" id="WP_059032905.1">
    <property type="nucleotide sequence ID" value="NZ_BSDN01000001.1"/>
</dbReference>
<keyword evidence="12" id="KW-1185">Reference proteome</keyword>
<dbReference type="InterPro" id="IPR008248">
    <property type="entry name" value="CheB-like"/>
</dbReference>
<feature type="active site" evidence="6 7">
    <location>
        <position position="290"/>
    </location>
</feature>
<evidence type="ECO:0000256" key="3">
    <source>
        <dbReference type="ARBA" id="ARBA00022801"/>
    </source>
</evidence>
<dbReference type="SUPFAM" id="SSF52738">
    <property type="entry name" value="Methylesterase CheB, C-terminal domain"/>
    <property type="match status" value="1"/>
</dbReference>
<dbReference type="InterPro" id="IPR011006">
    <property type="entry name" value="CheY-like_superfamily"/>
</dbReference>
<dbReference type="GO" id="GO:0000156">
    <property type="term" value="F:phosphorelay response regulator activity"/>
    <property type="evidence" value="ECO:0007669"/>
    <property type="project" value="InterPro"/>
</dbReference>
<dbReference type="GO" id="GO:0006935">
    <property type="term" value="P:chemotaxis"/>
    <property type="evidence" value="ECO:0007669"/>
    <property type="project" value="UniProtKB-UniRule"/>
</dbReference>
<dbReference type="SMART" id="SM00448">
    <property type="entry name" value="REC"/>
    <property type="match status" value="1"/>
</dbReference>
<dbReference type="HAMAP" id="MF_00099">
    <property type="entry name" value="CheB_chemtxs"/>
    <property type="match status" value="1"/>
</dbReference>
<feature type="active site" evidence="6 7">
    <location>
        <position position="171"/>
    </location>
</feature>
<keyword evidence="6 8" id="KW-0597">Phosphoprotein</keyword>
<reference evidence="11" key="1">
    <citation type="journal article" date="2016" name="Genome Announc.">
        <title>Draft Genome Sequence of the Syntrophic Lactate-Degrading Bacterium Tepidanaerobacter syntrophicus JLT.</title>
        <authorList>
            <person name="Matsuura N."/>
            <person name="Ohashi A."/>
            <person name="Tourlousse D.M."/>
            <person name="Sekiguchi Y."/>
        </authorList>
    </citation>
    <scope>NUCLEOTIDE SEQUENCE [LARGE SCALE GENOMIC DNA]</scope>
    <source>
        <strain evidence="11">JL</strain>
    </source>
</reference>
<evidence type="ECO:0000256" key="7">
    <source>
        <dbReference type="PROSITE-ProRule" id="PRU00050"/>
    </source>
</evidence>
<comment type="subcellular location">
    <subcellularLocation>
        <location evidence="6">Cytoplasm</location>
    </subcellularLocation>
</comment>
<dbReference type="PANTHER" id="PTHR42872">
    <property type="entry name" value="PROTEIN-GLUTAMATE METHYLESTERASE/PROTEIN-GLUTAMINE GLUTAMINASE"/>
    <property type="match status" value="1"/>
</dbReference>
<evidence type="ECO:0000256" key="1">
    <source>
        <dbReference type="ARBA" id="ARBA00022490"/>
    </source>
</evidence>
<feature type="domain" description="Response regulatory" evidence="9">
    <location>
        <begin position="5"/>
        <end position="122"/>
    </location>
</feature>
<dbReference type="STRING" id="224999.GCA_001485475_01513"/>
<comment type="catalytic activity">
    <reaction evidence="6">
        <text>L-glutaminyl-[protein] + H2O = L-glutamyl-[protein] + NH4(+)</text>
        <dbReference type="Rhea" id="RHEA:16441"/>
        <dbReference type="Rhea" id="RHEA-COMP:10207"/>
        <dbReference type="Rhea" id="RHEA-COMP:10208"/>
        <dbReference type="ChEBI" id="CHEBI:15377"/>
        <dbReference type="ChEBI" id="CHEBI:28938"/>
        <dbReference type="ChEBI" id="CHEBI:29973"/>
        <dbReference type="ChEBI" id="CHEBI:30011"/>
        <dbReference type="EC" id="3.5.1.44"/>
    </reaction>
</comment>
<dbReference type="EMBL" id="DF977002">
    <property type="protein sequence ID" value="GAQ25484.1"/>
    <property type="molecule type" value="Genomic_DNA"/>
</dbReference>
<dbReference type="GO" id="GO:0005737">
    <property type="term" value="C:cytoplasm"/>
    <property type="evidence" value="ECO:0007669"/>
    <property type="project" value="UniProtKB-SubCell"/>
</dbReference>
<dbReference type="AlphaFoldDB" id="A0A0U9HJG0"/>
<dbReference type="Gene3D" id="3.40.50.2300">
    <property type="match status" value="1"/>
</dbReference>
<comment type="catalytic activity">
    <reaction evidence="5 6">
        <text>[protein]-L-glutamate 5-O-methyl ester + H2O = L-glutamyl-[protein] + methanol + H(+)</text>
        <dbReference type="Rhea" id="RHEA:23236"/>
        <dbReference type="Rhea" id="RHEA-COMP:10208"/>
        <dbReference type="Rhea" id="RHEA-COMP:10311"/>
        <dbReference type="ChEBI" id="CHEBI:15377"/>
        <dbReference type="ChEBI" id="CHEBI:15378"/>
        <dbReference type="ChEBI" id="CHEBI:17790"/>
        <dbReference type="ChEBI" id="CHEBI:29973"/>
        <dbReference type="ChEBI" id="CHEBI:82795"/>
        <dbReference type="EC" id="3.1.1.61"/>
    </reaction>
</comment>
<name>A0A0U9HJG0_9FIRM</name>
<accession>A0A0U9HJG0</accession>
<dbReference type="CDD" id="cd16432">
    <property type="entry name" value="CheB_Rec"/>
    <property type="match status" value="1"/>
</dbReference>
<dbReference type="PANTHER" id="PTHR42872:SF6">
    <property type="entry name" value="PROTEIN-GLUTAMATE METHYLESTERASE_PROTEIN-GLUTAMINE GLUTAMINASE"/>
    <property type="match status" value="1"/>
</dbReference>
<feature type="active site" evidence="6 7">
    <location>
        <position position="198"/>
    </location>
</feature>
<dbReference type="NCBIfam" id="NF001965">
    <property type="entry name" value="PRK00742.1"/>
    <property type="match status" value="1"/>
</dbReference>
<dbReference type="GO" id="GO:0008984">
    <property type="term" value="F:protein-glutamate methylesterase activity"/>
    <property type="evidence" value="ECO:0007669"/>
    <property type="project" value="UniProtKB-UniRule"/>
</dbReference>
<feature type="modified residue" description="4-aspartylphosphate" evidence="6 8">
    <location>
        <position position="56"/>
    </location>
</feature>
<protein>
    <recommendedName>
        <fullName evidence="6">Protein-glutamate methylesterase/protein-glutamine glutaminase</fullName>
        <ecNumber evidence="6">3.1.1.61</ecNumber>
        <ecNumber evidence="6">3.5.1.44</ecNumber>
    </recommendedName>
</protein>
<dbReference type="PROSITE" id="PS50110">
    <property type="entry name" value="RESPONSE_REGULATORY"/>
    <property type="match status" value="1"/>
</dbReference>
<feature type="domain" description="CheB-type methylesterase" evidence="10">
    <location>
        <begin position="159"/>
        <end position="348"/>
    </location>
</feature>
<dbReference type="SUPFAM" id="SSF52172">
    <property type="entry name" value="CheY-like"/>
    <property type="match status" value="1"/>
</dbReference>
<comment type="similarity">
    <text evidence="6">Belongs to the CheB family.</text>
</comment>
<dbReference type="Gene3D" id="3.40.50.180">
    <property type="entry name" value="Methylesterase CheB, C-terminal domain"/>
    <property type="match status" value="1"/>
</dbReference>
<dbReference type="Pfam" id="PF00072">
    <property type="entry name" value="Response_reg"/>
    <property type="match status" value="1"/>
</dbReference>
<comment type="function">
    <text evidence="6">Involved in chemotaxis. Part of a chemotaxis signal transduction system that modulates chemotaxis in response to various stimuli. Catalyzes the demethylation of specific methylglutamate residues introduced into the chemoreceptors (methyl-accepting chemotaxis proteins or MCP) by CheR. Also mediates the irreversible deamidation of specific glutamine residues to glutamic acid.</text>
</comment>
<evidence type="ECO:0000256" key="6">
    <source>
        <dbReference type="HAMAP-Rule" id="MF_00099"/>
    </source>
</evidence>
<dbReference type="CDD" id="cd17541">
    <property type="entry name" value="REC_CheB-like"/>
    <property type="match status" value="1"/>
</dbReference>
<comment type="domain">
    <text evidence="6">Contains a C-terminal catalytic domain, and an N-terminal region which modulates catalytic activity.</text>
</comment>
<dbReference type="PIRSF" id="PIRSF000876">
    <property type="entry name" value="RR_chemtxs_CheB"/>
    <property type="match status" value="1"/>
</dbReference>
<proteinExistence type="inferred from homology"/>
<dbReference type="GO" id="GO:0050568">
    <property type="term" value="F:protein-glutamine glutaminase activity"/>
    <property type="evidence" value="ECO:0007669"/>
    <property type="project" value="UniProtKB-UniRule"/>
</dbReference>
<keyword evidence="2 6" id="KW-0145">Chemotaxis</keyword>
<dbReference type="Pfam" id="PF01339">
    <property type="entry name" value="CheB_methylest"/>
    <property type="match status" value="1"/>
</dbReference>
<keyword evidence="1 6" id="KW-0963">Cytoplasm</keyword>
<evidence type="ECO:0000256" key="5">
    <source>
        <dbReference type="ARBA" id="ARBA00048267"/>
    </source>
</evidence>
<evidence type="ECO:0000259" key="10">
    <source>
        <dbReference type="PROSITE" id="PS50122"/>
    </source>
</evidence>
<dbReference type="EC" id="3.1.1.61" evidence="6"/>
<evidence type="ECO:0000313" key="12">
    <source>
        <dbReference type="Proteomes" id="UP000062160"/>
    </source>
</evidence>
<dbReference type="InterPro" id="IPR001789">
    <property type="entry name" value="Sig_transdc_resp-reg_receiver"/>
</dbReference>
<organism evidence="11">
    <name type="scientific">Tepidanaerobacter syntrophicus</name>
    <dbReference type="NCBI Taxonomy" id="224999"/>
    <lineage>
        <taxon>Bacteria</taxon>
        <taxon>Bacillati</taxon>
        <taxon>Bacillota</taxon>
        <taxon>Clostridia</taxon>
        <taxon>Thermosediminibacterales</taxon>
        <taxon>Tepidanaerobacteraceae</taxon>
        <taxon>Tepidanaerobacter</taxon>
    </lineage>
</organism>
<sequence>MDKIRVLVVDDSAFMRRYISDIINQEPDMEVIDTAAEGDSAIEKVKLLNPDVVTLDVEMPGKNGLEVLREIKKISQTEVIMLSGLTKEGSAVTVEALGIGAFDFVEKPGRATLSEMQDMKRNLVDKIRYAWRAKGKKSRISVGVTEKAPPKKSLPHITLAGRIEAIVLGASTGGPKVLYDVITAFPKDLDIPVFVVQHMPAGFTKAFADRLDKNSSLRVVEAQNEDIIKPGVVYIAPGGYHMTVVSGKIILDTSPPIHGVRPAADKLFISAAEVYKNRLICCVFTGMGRDGAEGLRIIKSNGGITIAQDESTSVIYGMPKAAYETGCVDFVLPDYEIAETIVKLVKESRNS</sequence>